<evidence type="ECO:0000313" key="2">
    <source>
        <dbReference type="Proteomes" id="UP000078336"/>
    </source>
</evidence>
<protein>
    <submittedName>
        <fullName evidence="1">Uncharacterized protein</fullName>
    </submittedName>
</protein>
<gene>
    <name evidence="1" type="ORF">TAF16_0010</name>
</gene>
<sequence length="45" mass="5276">MRMVDLIEKRDSHILTKEEIHFIIEGYTRSIAPIIIICTSQFNIS</sequence>
<keyword evidence="2" id="KW-1185">Reference proteome</keyword>
<organism evidence="1 2">
    <name type="scientific">Anoxybacillus flavithermus</name>
    <dbReference type="NCBI Taxonomy" id="33934"/>
    <lineage>
        <taxon>Bacteria</taxon>
        <taxon>Bacillati</taxon>
        <taxon>Bacillota</taxon>
        <taxon>Bacilli</taxon>
        <taxon>Bacillales</taxon>
        <taxon>Anoxybacillaceae</taxon>
        <taxon>Anoxybacillus</taxon>
    </lineage>
</organism>
<dbReference type="AlphaFoldDB" id="A0A178TP83"/>
<reference evidence="1 2" key="1">
    <citation type="submission" date="2016-03" db="EMBL/GenBank/DDBJ databases">
        <title>Spore heat resistance.</title>
        <authorList>
            <person name="Boekhorst J."/>
            <person name="Berendsen E.M."/>
            <person name="Wells-Bennik M.H."/>
            <person name="Kuipers O.P."/>
        </authorList>
    </citation>
    <scope>NUCLEOTIDE SEQUENCE [LARGE SCALE GENOMIC DNA]</scope>
    <source>
        <strain evidence="1 2">AF16</strain>
    </source>
</reference>
<evidence type="ECO:0000313" key="1">
    <source>
        <dbReference type="EMBL" id="OAO83356.1"/>
    </source>
</evidence>
<dbReference type="Gene3D" id="1.20.970.10">
    <property type="entry name" value="Transferase, Pyrimidine Nucleoside Phosphorylase, Chain C"/>
    <property type="match status" value="1"/>
</dbReference>
<comment type="caution">
    <text evidence="1">The sequence shown here is derived from an EMBL/GenBank/DDBJ whole genome shotgun (WGS) entry which is preliminary data.</text>
</comment>
<dbReference type="EMBL" id="LUCQ01000001">
    <property type="protein sequence ID" value="OAO83356.1"/>
    <property type="molecule type" value="Genomic_DNA"/>
</dbReference>
<accession>A0A178TP83</accession>
<proteinExistence type="predicted"/>
<dbReference type="Proteomes" id="UP000078336">
    <property type="component" value="Unassembled WGS sequence"/>
</dbReference>
<dbReference type="PATRIC" id="fig|33934.7.peg.1497"/>
<name>A0A178TP83_9BACL</name>